<dbReference type="RefSeq" id="WP_128957200.1">
    <property type="nucleotide sequence ID" value="NZ_RKMK01000066.1"/>
</dbReference>
<accession>A0A4Q0Q6K1</accession>
<gene>
    <name evidence="1" type="ORF">EAS61_37865</name>
</gene>
<protein>
    <submittedName>
        <fullName evidence="1">Uncharacterized protein</fullName>
    </submittedName>
</protein>
<organism evidence="1 2">
    <name type="scientific">Bradyrhizobium zhanjiangense</name>
    <dbReference type="NCBI Taxonomy" id="1325107"/>
    <lineage>
        <taxon>Bacteria</taxon>
        <taxon>Pseudomonadati</taxon>
        <taxon>Pseudomonadota</taxon>
        <taxon>Alphaproteobacteria</taxon>
        <taxon>Hyphomicrobiales</taxon>
        <taxon>Nitrobacteraceae</taxon>
        <taxon>Bradyrhizobium</taxon>
    </lineage>
</organism>
<evidence type="ECO:0000313" key="2">
    <source>
        <dbReference type="Proteomes" id="UP000290174"/>
    </source>
</evidence>
<reference evidence="1 2" key="1">
    <citation type="submission" date="2018-11" db="EMBL/GenBank/DDBJ databases">
        <title>Bradyrhizobium sp. nov., isolated from effective nodules of peanut in China.</title>
        <authorList>
            <person name="Li Y."/>
        </authorList>
    </citation>
    <scope>NUCLEOTIDE SEQUENCE [LARGE SCALE GENOMIC DNA]</scope>
    <source>
        <strain evidence="1 2">CCBAU 51770</strain>
    </source>
</reference>
<dbReference type="Proteomes" id="UP000290174">
    <property type="component" value="Unassembled WGS sequence"/>
</dbReference>
<evidence type="ECO:0000313" key="1">
    <source>
        <dbReference type="EMBL" id="RXG84832.1"/>
    </source>
</evidence>
<dbReference type="EMBL" id="RKMK01000066">
    <property type="protein sequence ID" value="RXG84832.1"/>
    <property type="molecule type" value="Genomic_DNA"/>
</dbReference>
<name>A0A4Q0Q6K1_9BRAD</name>
<dbReference type="AlphaFoldDB" id="A0A4Q0Q6K1"/>
<comment type="caution">
    <text evidence="1">The sequence shown here is derived from an EMBL/GenBank/DDBJ whole genome shotgun (WGS) entry which is preliminary data.</text>
</comment>
<sequence>MSGESAEHIRLVEYLIQIVEARHKTARGIMIFADHHDYAGNRPPMIGGFKPDVFAHDLPPSFRIIGEAKTAKDFEEERSRRQIQAFLEHLALYPNSSFYLAVPWFVKPKANYAIKELRQSEHTNVRIEVVTVMG</sequence>
<proteinExistence type="predicted"/>